<dbReference type="PANTHER" id="PTHR30163">
    <property type="entry name" value="MEMBRANE-BOUND LYTIC MUREIN TRANSGLYCOSYLASE B"/>
    <property type="match status" value="1"/>
</dbReference>
<proteinExistence type="predicted"/>
<dbReference type="InterPro" id="IPR036365">
    <property type="entry name" value="PGBD-like_sf"/>
</dbReference>
<dbReference type="InterPro" id="IPR031304">
    <property type="entry name" value="SLT_2"/>
</dbReference>
<dbReference type="InterPro" id="IPR011970">
    <property type="entry name" value="MltB_2"/>
</dbReference>
<feature type="signal peptide" evidence="1">
    <location>
        <begin position="1"/>
        <end position="21"/>
    </location>
</feature>
<dbReference type="PROSITE" id="PS51257">
    <property type="entry name" value="PROKAR_LIPOPROTEIN"/>
    <property type="match status" value="1"/>
</dbReference>
<evidence type="ECO:0000313" key="4">
    <source>
        <dbReference type="EMBL" id="EIJ33227.1"/>
    </source>
</evidence>
<dbReference type="GO" id="GO:0009253">
    <property type="term" value="P:peptidoglycan catabolic process"/>
    <property type="evidence" value="ECO:0007669"/>
    <property type="project" value="TreeGrafter"/>
</dbReference>
<name>A0A656HAD2_THINJ</name>
<dbReference type="InterPro" id="IPR002477">
    <property type="entry name" value="Peptidoglycan-bd-like"/>
</dbReference>
<protein>
    <submittedName>
        <fullName evidence="4">Lytic murein transglycosylase</fullName>
    </submittedName>
</protein>
<dbReference type="PANTHER" id="PTHR30163:SF8">
    <property type="entry name" value="LYTIC MUREIN TRANSGLYCOSYLASE"/>
    <property type="match status" value="1"/>
</dbReference>
<evidence type="ECO:0000259" key="2">
    <source>
        <dbReference type="Pfam" id="PF01471"/>
    </source>
</evidence>
<feature type="domain" description="Transglycosylase SLT" evidence="3">
    <location>
        <begin position="28"/>
        <end position="317"/>
    </location>
</feature>
<feature type="chain" id="PRO_5025042751" evidence="1">
    <location>
        <begin position="22"/>
        <end position="393"/>
    </location>
</feature>
<evidence type="ECO:0000313" key="5">
    <source>
        <dbReference type="Proteomes" id="UP000005317"/>
    </source>
</evidence>
<dbReference type="Proteomes" id="UP000005317">
    <property type="component" value="Unassembled WGS sequence"/>
</dbReference>
<reference evidence="5" key="1">
    <citation type="journal article" date="2011" name="Stand. Genomic Sci.">
        <title>Genome sequence of the filamentous, gliding Thiothrix nivea neotype strain (JP2(T)).</title>
        <authorList>
            <person name="Lapidus A."/>
            <person name="Nolan M."/>
            <person name="Lucas S."/>
            <person name="Glavina Del Rio T."/>
            <person name="Tice H."/>
            <person name="Cheng J.F."/>
            <person name="Tapia R."/>
            <person name="Han C."/>
            <person name="Goodwin L."/>
            <person name="Pitluck S."/>
            <person name="Liolios K."/>
            <person name="Pagani I."/>
            <person name="Ivanova N."/>
            <person name="Huntemann M."/>
            <person name="Mavromatis K."/>
            <person name="Mikhailova N."/>
            <person name="Pati A."/>
            <person name="Chen A."/>
            <person name="Palaniappan K."/>
            <person name="Land M."/>
            <person name="Brambilla E.M."/>
            <person name="Rohde M."/>
            <person name="Abt B."/>
            <person name="Verbarg S."/>
            <person name="Goker M."/>
            <person name="Bristow J."/>
            <person name="Eisen J.A."/>
            <person name="Markowitz V."/>
            <person name="Hugenholtz P."/>
            <person name="Kyrpides N.C."/>
            <person name="Klenk H.P."/>
            <person name="Woyke T."/>
        </authorList>
    </citation>
    <scope>NUCLEOTIDE SEQUENCE [LARGE SCALE GENOMIC DNA]</scope>
    <source>
        <strain evidence="5">ATCC 35100 / DSM 5205 / JP2</strain>
    </source>
</reference>
<dbReference type="EMBL" id="JH651384">
    <property type="protein sequence ID" value="EIJ33227.1"/>
    <property type="molecule type" value="Genomic_DNA"/>
</dbReference>
<dbReference type="InterPro" id="IPR043426">
    <property type="entry name" value="MltB-like"/>
</dbReference>
<accession>A0A656HAD2</accession>
<dbReference type="Pfam" id="PF01471">
    <property type="entry name" value="PG_binding_1"/>
    <property type="match status" value="1"/>
</dbReference>
<sequence precursor="true">MRYLNTIFCCLLGMGCAPVFADCGSPDFGRWLADFKAEALANGLKPSIVDSTLAGVKPDPAVVKRDRSQQVFAQDFLTFASKKVNSSRLTQGKSLLKKHASLFKRIEAEYGVPAPVLAAFWGLETDFGAVTGDFPTLRSLVTLAHDCRRPDMFRKELLAALNLVQKGDLAPAQMRGAWAGEIGQLQLLASRYDQYAVDFDGDGHRNLIRSSADALASGARMLQVEGWRAGEPWLQEVKVPADMDWSQARLDNKLPLSDWVAQGVKNAEGSALDGSGSAALLLPMGRNGPAFLAFPNFDVFLQWNESTVYAATAAYFATRLTGAPPMRSGNAPVRSLSTAQAKQLQANLQAQGFPITKVDGIVGEETRNAVRQAQQKLGLPADGYPDAALLGKL</sequence>
<feature type="domain" description="Peptidoglycan binding-like" evidence="2">
    <location>
        <begin position="340"/>
        <end position="393"/>
    </location>
</feature>
<dbReference type="NCBIfam" id="TIGR02283">
    <property type="entry name" value="MltB_2"/>
    <property type="match status" value="1"/>
</dbReference>
<evidence type="ECO:0000256" key="1">
    <source>
        <dbReference type="SAM" id="SignalP"/>
    </source>
</evidence>
<dbReference type="Pfam" id="PF13406">
    <property type="entry name" value="SLT_2"/>
    <property type="match status" value="1"/>
</dbReference>
<dbReference type="Gene3D" id="1.10.530.10">
    <property type="match status" value="1"/>
</dbReference>
<dbReference type="SUPFAM" id="SSF47090">
    <property type="entry name" value="PGBD-like"/>
    <property type="match status" value="1"/>
</dbReference>
<dbReference type="Gene3D" id="1.10.101.10">
    <property type="entry name" value="PGBD-like superfamily/PGBD"/>
    <property type="match status" value="1"/>
</dbReference>
<dbReference type="Gene3D" id="1.10.8.350">
    <property type="entry name" value="Bacterial muramidase"/>
    <property type="match status" value="1"/>
</dbReference>
<evidence type="ECO:0000259" key="3">
    <source>
        <dbReference type="Pfam" id="PF13406"/>
    </source>
</evidence>
<dbReference type="AlphaFoldDB" id="A0A656HAD2"/>
<organism evidence="4 5">
    <name type="scientific">Thiothrix nivea (strain ATCC 35100 / DSM 5205 / JP2)</name>
    <dbReference type="NCBI Taxonomy" id="870187"/>
    <lineage>
        <taxon>Bacteria</taxon>
        <taxon>Pseudomonadati</taxon>
        <taxon>Pseudomonadota</taxon>
        <taxon>Gammaproteobacteria</taxon>
        <taxon>Thiotrichales</taxon>
        <taxon>Thiotrichaceae</taxon>
        <taxon>Thiothrix</taxon>
    </lineage>
</organism>
<keyword evidence="1" id="KW-0732">Signal</keyword>
<keyword evidence="5" id="KW-1185">Reference proteome</keyword>
<gene>
    <name evidence="4" type="ORF">Thini_0589</name>
</gene>
<dbReference type="GO" id="GO:0008933">
    <property type="term" value="F:peptidoglycan lytic transglycosylase activity"/>
    <property type="evidence" value="ECO:0007669"/>
    <property type="project" value="TreeGrafter"/>
</dbReference>
<dbReference type="SUPFAM" id="SSF53955">
    <property type="entry name" value="Lysozyme-like"/>
    <property type="match status" value="1"/>
</dbReference>
<dbReference type="InterPro" id="IPR036366">
    <property type="entry name" value="PGBDSf"/>
</dbReference>
<dbReference type="InterPro" id="IPR023346">
    <property type="entry name" value="Lysozyme-like_dom_sf"/>
</dbReference>